<reference evidence="1" key="1">
    <citation type="submission" date="2023-04" db="EMBL/GenBank/DDBJ databases">
        <title>Draft Genome sequencing of Naganishia species isolated from polar environments using Oxford Nanopore Technology.</title>
        <authorList>
            <person name="Leo P."/>
            <person name="Venkateswaran K."/>
        </authorList>
    </citation>
    <scope>NUCLEOTIDE SEQUENCE</scope>
    <source>
        <strain evidence="1">MNA-CCFEE 5423</strain>
    </source>
</reference>
<evidence type="ECO:0000313" key="1">
    <source>
        <dbReference type="EMBL" id="KAJ9090944.1"/>
    </source>
</evidence>
<dbReference type="EMBL" id="JASBWT010000075">
    <property type="protein sequence ID" value="KAJ9090944.1"/>
    <property type="molecule type" value="Genomic_DNA"/>
</dbReference>
<comment type="caution">
    <text evidence="1">The sequence shown here is derived from an EMBL/GenBank/DDBJ whole genome shotgun (WGS) entry which is preliminary data.</text>
</comment>
<proteinExistence type="predicted"/>
<sequence>MILASSKILDHIGNTAPPGAFFDYRDILNFESRAIANTANHFSREEIGKKGIKGLVNPLIEAVTGGSACIMTKAAGSKGEPKFMCYSEWLDKTQEAVSERNTANDDLEFTIERTFRSANVRLRTSKDLSPMNISIKKWQIPVDQQLAA</sequence>
<dbReference type="Proteomes" id="UP001227268">
    <property type="component" value="Unassembled WGS sequence"/>
</dbReference>
<protein>
    <submittedName>
        <fullName evidence="1">Uncharacterized protein</fullName>
    </submittedName>
</protein>
<name>A0ACC2UW45_9TREE</name>
<gene>
    <name evidence="1" type="ORF">QFC21_007351</name>
</gene>
<accession>A0ACC2UW45</accession>
<evidence type="ECO:0000313" key="2">
    <source>
        <dbReference type="Proteomes" id="UP001227268"/>
    </source>
</evidence>
<organism evidence="1 2">
    <name type="scientific">Naganishia friedmannii</name>
    <dbReference type="NCBI Taxonomy" id="89922"/>
    <lineage>
        <taxon>Eukaryota</taxon>
        <taxon>Fungi</taxon>
        <taxon>Dikarya</taxon>
        <taxon>Basidiomycota</taxon>
        <taxon>Agaricomycotina</taxon>
        <taxon>Tremellomycetes</taxon>
        <taxon>Filobasidiales</taxon>
        <taxon>Filobasidiaceae</taxon>
        <taxon>Naganishia</taxon>
    </lineage>
</organism>
<keyword evidence="2" id="KW-1185">Reference proteome</keyword>